<evidence type="ECO:0008006" key="3">
    <source>
        <dbReference type="Google" id="ProtNLM"/>
    </source>
</evidence>
<dbReference type="RefSeq" id="WP_345303216.1">
    <property type="nucleotide sequence ID" value="NZ_BAABJE010000010.1"/>
</dbReference>
<gene>
    <name evidence="1" type="ORF">GCM10023307_20360</name>
</gene>
<dbReference type="Proteomes" id="UP001499959">
    <property type="component" value="Unassembled WGS sequence"/>
</dbReference>
<comment type="caution">
    <text evidence="1">The sequence shown here is derived from an EMBL/GenBank/DDBJ whole genome shotgun (WGS) entry which is preliminary data.</text>
</comment>
<keyword evidence="2" id="KW-1185">Reference proteome</keyword>
<organism evidence="1 2">
    <name type="scientific">Lysobacter hankyongensis</name>
    <dbReference type="NCBI Taxonomy" id="1176535"/>
    <lineage>
        <taxon>Bacteria</taxon>
        <taxon>Pseudomonadati</taxon>
        <taxon>Pseudomonadota</taxon>
        <taxon>Gammaproteobacteria</taxon>
        <taxon>Lysobacterales</taxon>
        <taxon>Lysobacteraceae</taxon>
        <taxon>Lysobacter</taxon>
    </lineage>
</organism>
<sequence>MFESDTLFVVGAGASAEIGLPVGSALLETIATKLKIFFQDGIRLSSGDPEIADVIRLHARRRNENQNIYYQKARMIHEAVSVAPSIDNFLDAHKNDEHLQFCGKLGIVASILEAERKSKLFGDGHGNDHVDLSHLGGTWYTAFMKMLVERIDLDEIESIFENVSFITFNYDRCIQKFLHVALQKYYGIDSGRAANLISKLEIIHPYGSIGRLPFEGGDSIVPYGARLDEAALIEAAGRIRTFTEQIEDFEFLEAIRHSVSGAETLVFLGFGFHPQNMELLSGGSMINARRAYATSYLCSNGDIEVFIRQIHAMLEDDFSPGKDFDGYSVDVRVPAGLKCADLLSEFSRSIPRAID</sequence>
<name>A0ABP9BJ11_9GAMM</name>
<dbReference type="EMBL" id="BAABJE010000010">
    <property type="protein sequence ID" value="GAA4794654.1"/>
    <property type="molecule type" value="Genomic_DNA"/>
</dbReference>
<evidence type="ECO:0000313" key="2">
    <source>
        <dbReference type="Proteomes" id="UP001499959"/>
    </source>
</evidence>
<accession>A0ABP9BJ11</accession>
<proteinExistence type="predicted"/>
<protein>
    <recommendedName>
        <fullName evidence="3">SIR2-like domain-containing protein</fullName>
    </recommendedName>
</protein>
<reference evidence="2" key="1">
    <citation type="journal article" date="2019" name="Int. J. Syst. Evol. Microbiol.">
        <title>The Global Catalogue of Microorganisms (GCM) 10K type strain sequencing project: providing services to taxonomists for standard genome sequencing and annotation.</title>
        <authorList>
            <consortium name="The Broad Institute Genomics Platform"/>
            <consortium name="The Broad Institute Genome Sequencing Center for Infectious Disease"/>
            <person name="Wu L."/>
            <person name="Ma J."/>
        </authorList>
    </citation>
    <scope>NUCLEOTIDE SEQUENCE [LARGE SCALE GENOMIC DNA]</scope>
    <source>
        <strain evidence="2">JCM 18204</strain>
    </source>
</reference>
<evidence type="ECO:0000313" key="1">
    <source>
        <dbReference type="EMBL" id="GAA4794654.1"/>
    </source>
</evidence>